<dbReference type="CDD" id="cd00141">
    <property type="entry name" value="NT_POLXc"/>
    <property type="match status" value="1"/>
</dbReference>
<evidence type="ECO:0000256" key="1">
    <source>
        <dbReference type="ARBA" id="ARBA00001946"/>
    </source>
</evidence>
<comment type="function">
    <text evidence="13">DNA polymerase that functions in several pathways of DNA repair. Involved in base excision repair (BER) responsible for repair of lesions that give rise to abasic (AP) sites in DNA. Also contributes to DNA double-strand break repair by non-homologous end joining and homologous recombination. Has both template-dependent and template-independent (terminal transferase) DNA polymerase activities. Has also a 5'-deoxyribose-5-phosphate lyase (dRP lyase) activity.</text>
</comment>
<evidence type="ECO:0000259" key="15">
    <source>
        <dbReference type="SMART" id="SM00483"/>
    </source>
</evidence>
<evidence type="ECO:0000313" key="17">
    <source>
        <dbReference type="Proteomes" id="UP000193218"/>
    </source>
</evidence>
<evidence type="ECO:0000313" key="16">
    <source>
        <dbReference type="EMBL" id="ORX35733.1"/>
    </source>
</evidence>
<dbReference type="GO" id="GO:0046872">
    <property type="term" value="F:metal ion binding"/>
    <property type="evidence" value="ECO:0007669"/>
    <property type="project" value="UniProtKB-UniRule"/>
</dbReference>
<evidence type="ECO:0000256" key="11">
    <source>
        <dbReference type="ARBA" id="ARBA00023242"/>
    </source>
</evidence>
<dbReference type="GeneID" id="33558244"/>
<reference evidence="16 17" key="1">
    <citation type="submission" date="2017-03" db="EMBL/GenBank/DDBJ databases">
        <title>Widespread Adenine N6-methylation of Active Genes in Fungi.</title>
        <authorList>
            <consortium name="DOE Joint Genome Institute"/>
            <person name="Mondo S.J."/>
            <person name="Dannebaum R.O."/>
            <person name="Kuo R.C."/>
            <person name="Louie K.B."/>
            <person name="Bewick A.J."/>
            <person name="Labutti K."/>
            <person name="Haridas S."/>
            <person name="Kuo A."/>
            <person name="Salamov A."/>
            <person name="Ahrendt S.R."/>
            <person name="Lau R."/>
            <person name="Bowen B.P."/>
            <person name="Lipzen A."/>
            <person name="Sullivan W."/>
            <person name="Andreopoulos W.B."/>
            <person name="Clum A."/>
            <person name="Lindquist E."/>
            <person name="Daum C."/>
            <person name="Northen T.R."/>
            <person name="Ramamoorthy G."/>
            <person name="Schmitz R.J."/>
            <person name="Gryganskyi A."/>
            <person name="Culley D."/>
            <person name="Magnuson J."/>
            <person name="James T.Y."/>
            <person name="O'Malley M.A."/>
            <person name="Stajich J.E."/>
            <person name="Spatafora J.W."/>
            <person name="Visel A."/>
            <person name="Grigoriev I.V."/>
        </authorList>
    </citation>
    <scope>NUCLEOTIDE SEQUENCE [LARGE SCALE GENOMIC DNA]</scope>
    <source>
        <strain evidence="16 17">NRRL Y-17943</strain>
    </source>
</reference>
<dbReference type="PANTHER" id="PTHR11276:SF42">
    <property type="entry name" value="DNA POLYMERASE BETA"/>
    <property type="match status" value="1"/>
</dbReference>
<dbReference type="GO" id="GO:0003677">
    <property type="term" value="F:DNA binding"/>
    <property type="evidence" value="ECO:0007669"/>
    <property type="project" value="UniProtKB-UniRule"/>
</dbReference>
<dbReference type="InterPro" id="IPR010996">
    <property type="entry name" value="HHH_MUS81"/>
</dbReference>
<name>A0A1Y1UCF9_9TREE</name>
<dbReference type="GO" id="GO:0005634">
    <property type="term" value="C:nucleus"/>
    <property type="evidence" value="ECO:0007669"/>
    <property type="project" value="UniProtKB-SubCell"/>
</dbReference>
<gene>
    <name evidence="16" type="ORF">BD324DRAFT_631438</name>
</gene>
<sequence>MPTRPSLSSIPISTSSQLITHHGSPIHNLHPLFAQLAFFIVGAKLEEDIGKIYSIIDELGGTTVAIEDAMIILTALKGRPRLLKALGKEWIDAKPVLDIEFVYDTFQTCLDAANKGNKVKPVLPSLQKFIIKVGPTGHHSPTYFATSYSRSKKRRREEDDKGSDDPPDLTPLPEDVDFRTIPKYCVQRACPLLCINQDIVDAIKPIFQDREMEETQQKNSNVLSYRRSISMLKSVPRRIRSGKEARLLTDVGEKVAMRIDEFLATGRIEETEEILTSSRHRAIEEFASLYTIGPHTAKDLYDKHHCRTLHDVKEHYKNIAEESEEVRLKVKERRRMNGGMSHVDIVEAWMEMKEDLDSKIPREEVEEIAVCVMENLSLILPGCQYTITGGYRRGKPQSNDVDIVIGPPRDDEDIGLLKKLQMRLSHLGIITHVLYSTRRSIETPIRAHANNFDNLDKVFVIFRLPGEGRRHRRVDIILAPRNRYAAAVLSWSGSMMFERDFKRYAENRGYKFKAAITQPNTGEEHHFETEREIFHFLGLRWVPPELRNAD</sequence>
<dbReference type="FunFam" id="3.30.210.10:FF:000005">
    <property type="entry name" value="DNA polymerase IV"/>
    <property type="match status" value="1"/>
</dbReference>
<dbReference type="RefSeq" id="XP_021869897.1">
    <property type="nucleotide sequence ID" value="XM_022016435.1"/>
</dbReference>
<evidence type="ECO:0000256" key="5">
    <source>
        <dbReference type="ARBA" id="ARBA00022695"/>
    </source>
</evidence>
<dbReference type="InterPro" id="IPR002008">
    <property type="entry name" value="DNA_pol_X_beta-like"/>
</dbReference>
<dbReference type="SUPFAM" id="SSF81301">
    <property type="entry name" value="Nucleotidyltransferase"/>
    <property type="match status" value="1"/>
</dbReference>
<keyword evidence="11 13" id="KW-0539">Nucleus</keyword>
<evidence type="ECO:0000256" key="14">
    <source>
        <dbReference type="SAM" id="MobiDB-lite"/>
    </source>
</evidence>
<dbReference type="EMBL" id="NBSH01000010">
    <property type="protein sequence ID" value="ORX35733.1"/>
    <property type="molecule type" value="Genomic_DNA"/>
</dbReference>
<evidence type="ECO:0000256" key="8">
    <source>
        <dbReference type="ARBA" id="ARBA00022842"/>
    </source>
</evidence>
<dbReference type="FunCoup" id="A0A1Y1UCF9">
    <property type="interactions" value="172"/>
</dbReference>
<dbReference type="Pfam" id="PF14792">
    <property type="entry name" value="DNA_pol_B_palm"/>
    <property type="match status" value="1"/>
</dbReference>
<dbReference type="GO" id="GO:0006303">
    <property type="term" value="P:double-strand break repair via nonhomologous end joining"/>
    <property type="evidence" value="ECO:0007669"/>
    <property type="project" value="TreeGrafter"/>
</dbReference>
<comment type="catalytic activity">
    <reaction evidence="12 13">
        <text>DNA(n) + a 2'-deoxyribonucleoside 5'-triphosphate = DNA(n+1) + diphosphate</text>
        <dbReference type="Rhea" id="RHEA:22508"/>
        <dbReference type="Rhea" id="RHEA-COMP:17339"/>
        <dbReference type="Rhea" id="RHEA-COMP:17340"/>
        <dbReference type="ChEBI" id="CHEBI:33019"/>
        <dbReference type="ChEBI" id="CHEBI:61560"/>
        <dbReference type="ChEBI" id="CHEBI:173112"/>
        <dbReference type="EC" id="2.7.7.7"/>
    </reaction>
</comment>
<keyword evidence="9 13" id="KW-0239">DNA-directed DNA polymerase</keyword>
<evidence type="ECO:0000256" key="7">
    <source>
        <dbReference type="ARBA" id="ARBA00022763"/>
    </source>
</evidence>
<keyword evidence="17" id="KW-1185">Reference proteome</keyword>
<dbReference type="STRING" id="4999.A0A1Y1UCF9"/>
<organism evidence="16 17">
    <name type="scientific">Kockovaella imperatae</name>
    <dbReference type="NCBI Taxonomy" id="4999"/>
    <lineage>
        <taxon>Eukaryota</taxon>
        <taxon>Fungi</taxon>
        <taxon>Dikarya</taxon>
        <taxon>Basidiomycota</taxon>
        <taxon>Agaricomycotina</taxon>
        <taxon>Tremellomycetes</taxon>
        <taxon>Tremellales</taxon>
        <taxon>Cuniculitremaceae</taxon>
        <taxon>Kockovaella</taxon>
    </lineage>
</organism>
<dbReference type="GO" id="GO:0003887">
    <property type="term" value="F:DNA-directed DNA polymerase activity"/>
    <property type="evidence" value="ECO:0007669"/>
    <property type="project" value="UniProtKB-UniRule"/>
</dbReference>
<protein>
    <recommendedName>
        <fullName evidence="13">DNA polymerase</fullName>
        <ecNumber evidence="13">2.7.7.7</ecNumber>
    </recommendedName>
</protein>
<dbReference type="InterPro" id="IPR043519">
    <property type="entry name" value="NT_sf"/>
</dbReference>
<evidence type="ECO:0000256" key="4">
    <source>
        <dbReference type="ARBA" id="ARBA00022679"/>
    </source>
</evidence>
<dbReference type="SUPFAM" id="SSF47802">
    <property type="entry name" value="DNA polymerase beta, N-terminal domain-like"/>
    <property type="match status" value="1"/>
</dbReference>
<dbReference type="InParanoid" id="A0A1Y1UCF9"/>
<evidence type="ECO:0000256" key="12">
    <source>
        <dbReference type="ARBA" id="ARBA00049244"/>
    </source>
</evidence>
<dbReference type="InterPro" id="IPR029398">
    <property type="entry name" value="PolB_thumb"/>
</dbReference>
<dbReference type="PANTHER" id="PTHR11276">
    <property type="entry name" value="DNA POLYMERASE TYPE-X FAMILY MEMBER"/>
    <property type="match status" value="1"/>
</dbReference>
<dbReference type="AlphaFoldDB" id="A0A1Y1UCF9"/>
<dbReference type="Gene3D" id="1.10.150.20">
    <property type="entry name" value="5' to 3' exonuclease, C-terminal subdomain"/>
    <property type="match status" value="1"/>
</dbReference>
<accession>A0A1Y1UCF9</accession>
<dbReference type="GO" id="GO:0006284">
    <property type="term" value="P:base-excision repair"/>
    <property type="evidence" value="ECO:0007669"/>
    <property type="project" value="TreeGrafter"/>
</dbReference>
<evidence type="ECO:0000256" key="9">
    <source>
        <dbReference type="ARBA" id="ARBA00022932"/>
    </source>
</evidence>
<dbReference type="InterPro" id="IPR037160">
    <property type="entry name" value="DNA_Pol_thumb_sf"/>
</dbReference>
<evidence type="ECO:0000256" key="6">
    <source>
        <dbReference type="ARBA" id="ARBA00022723"/>
    </source>
</evidence>
<keyword evidence="8" id="KW-0460">Magnesium</keyword>
<keyword evidence="6" id="KW-0479">Metal-binding</keyword>
<keyword evidence="10 13" id="KW-0234">DNA repair</keyword>
<dbReference type="InterPro" id="IPR022312">
    <property type="entry name" value="DNA_pol_X"/>
</dbReference>
<dbReference type="OrthoDB" id="205514at2759"/>
<dbReference type="Gene3D" id="1.10.150.110">
    <property type="entry name" value="DNA polymerase beta, N-terminal domain-like"/>
    <property type="match status" value="1"/>
</dbReference>
<evidence type="ECO:0000256" key="3">
    <source>
        <dbReference type="ARBA" id="ARBA00008323"/>
    </source>
</evidence>
<feature type="region of interest" description="Disordered" evidence="14">
    <location>
        <begin position="141"/>
        <end position="174"/>
    </location>
</feature>
<feature type="domain" description="DNA-directed DNA polymerase X" evidence="15">
    <location>
        <begin position="194"/>
        <end position="548"/>
    </location>
</feature>
<dbReference type="InterPro" id="IPR019843">
    <property type="entry name" value="DNA_pol-X_BS"/>
</dbReference>
<dbReference type="PRINTS" id="PR00870">
    <property type="entry name" value="DNAPOLXBETA"/>
</dbReference>
<comment type="cofactor">
    <cofactor evidence="1">
        <name>Mg(2+)</name>
        <dbReference type="ChEBI" id="CHEBI:18420"/>
    </cofactor>
</comment>
<dbReference type="InterPro" id="IPR027421">
    <property type="entry name" value="DNA_pol_lamdba_lyase_dom_sf"/>
</dbReference>
<dbReference type="SMART" id="SM00483">
    <property type="entry name" value="POLXc"/>
    <property type="match status" value="1"/>
</dbReference>
<keyword evidence="4 13" id="KW-0808">Transferase</keyword>
<comment type="subcellular location">
    <subcellularLocation>
        <location evidence="2 13">Nucleus</location>
    </subcellularLocation>
</comment>
<dbReference type="Proteomes" id="UP000193218">
    <property type="component" value="Unassembled WGS sequence"/>
</dbReference>
<dbReference type="Gene3D" id="3.30.460.10">
    <property type="entry name" value="Beta Polymerase, domain 2"/>
    <property type="match status" value="1"/>
</dbReference>
<evidence type="ECO:0000256" key="13">
    <source>
        <dbReference type="RuleBase" id="RU366014"/>
    </source>
</evidence>
<dbReference type="Gene3D" id="3.30.210.10">
    <property type="entry name" value="DNA polymerase, thumb domain"/>
    <property type="match status" value="1"/>
</dbReference>
<evidence type="ECO:0000256" key="10">
    <source>
        <dbReference type="ARBA" id="ARBA00023204"/>
    </source>
</evidence>
<dbReference type="PROSITE" id="PS00522">
    <property type="entry name" value="DNA_POLYMERASE_X"/>
    <property type="match status" value="1"/>
</dbReference>
<comment type="caution">
    <text evidence="16">The sequence shown here is derived from an EMBL/GenBank/DDBJ whole genome shotgun (WGS) entry which is preliminary data.</text>
</comment>
<dbReference type="InterPro" id="IPR002054">
    <property type="entry name" value="DNA-dir_DNA_pol_X"/>
</dbReference>
<dbReference type="Pfam" id="PF14716">
    <property type="entry name" value="HHH_8"/>
    <property type="match status" value="1"/>
</dbReference>
<keyword evidence="7 13" id="KW-0227">DNA damage</keyword>
<proteinExistence type="inferred from homology"/>
<dbReference type="EC" id="2.7.7.7" evidence="13"/>
<dbReference type="Pfam" id="PF14791">
    <property type="entry name" value="DNA_pol_B_thumb"/>
    <property type="match status" value="1"/>
</dbReference>
<dbReference type="PRINTS" id="PR00869">
    <property type="entry name" value="DNAPOLX"/>
</dbReference>
<evidence type="ECO:0000256" key="2">
    <source>
        <dbReference type="ARBA" id="ARBA00004123"/>
    </source>
</evidence>
<comment type="similarity">
    <text evidence="3 13">Belongs to the DNA polymerase type-X family.</text>
</comment>
<keyword evidence="5 13" id="KW-0548">Nucleotidyltransferase</keyword>
<dbReference type="InterPro" id="IPR028207">
    <property type="entry name" value="DNA_pol_B_palm_palm"/>
</dbReference>